<dbReference type="EMBL" id="PZQS01000003">
    <property type="protein sequence ID" value="PVD33931.1"/>
    <property type="molecule type" value="Genomic_DNA"/>
</dbReference>
<dbReference type="PANTHER" id="PTHR13318:SF257">
    <property type="entry name" value="F-BOX DOMAIN-CONTAINING PROTEIN"/>
    <property type="match status" value="1"/>
</dbReference>
<reference evidence="4 5" key="1">
    <citation type="submission" date="2018-04" db="EMBL/GenBank/DDBJ databases">
        <title>The genome of golden apple snail Pomacea canaliculata provides insight into stress tolerance and invasive adaptation.</title>
        <authorList>
            <person name="Liu C."/>
            <person name="Liu B."/>
            <person name="Ren Y."/>
            <person name="Zhang Y."/>
            <person name="Wang H."/>
            <person name="Li S."/>
            <person name="Jiang F."/>
            <person name="Yin L."/>
            <person name="Zhang G."/>
            <person name="Qian W."/>
            <person name="Fan W."/>
        </authorList>
    </citation>
    <scope>NUCLEOTIDE SEQUENCE [LARGE SCALE GENOMIC DNA]</scope>
    <source>
        <strain evidence="4">SZHN2017</strain>
        <tissue evidence="4">Muscle</tissue>
    </source>
</reference>
<dbReference type="InterPro" id="IPR006553">
    <property type="entry name" value="Leu-rich_rpt_Cys-con_subtyp"/>
</dbReference>
<feature type="compositionally biased region" description="Polar residues" evidence="2">
    <location>
        <begin position="1146"/>
        <end position="1164"/>
    </location>
</feature>
<name>A0A2T7PKH6_POMCA</name>
<feature type="region of interest" description="Disordered" evidence="2">
    <location>
        <begin position="64"/>
        <end position="109"/>
    </location>
</feature>
<dbReference type="GO" id="GO:0031146">
    <property type="term" value="P:SCF-dependent proteasomal ubiquitin-dependent protein catabolic process"/>
    <property type="evidence" value="ECO:0007669"/>
    <property type="project" value="TreeGrafter"/>
</dbReference>
<feature type="compositionally biased region" description="Low complexity" evidence="2">
    <location>
        <begin position="1282"/>
        <end position="1300"/>
    </location>
</feature>
<dbReference type="Pfam" id="PF12937">
    <property type="entry name" value="F-box-like"/>
    <property type="match status" value="1"/>
</dbReference>
<dbReference type="SUPFAM" id="SSF81383">
    <property type="entry name" value="F-box domain"/>
    <property type="match status" value="1"/>
</dbReference>
<feature type="compositionally biased region" description="Basic and acidic residues" evidence="2">
    <location>
        <begin position="1031"/>
        <end position="1043"/>
    </location>
</feature>
<feature type="compositionally biased region" description="Polar residues" evidence="2">
    <location>
        <begin position="650"/>
        <end position="662"/>
    </location>
</feature>
<feature type="compositionally biased region" description="Polar residues" evidence="2">
    <location>
        <begin position="311"/>
        <end position="323"/>
    </location>
</feature>
<feature type="compositionally biased region" description="Polar residues" evidence="2">
    <location>
        <begin position="1178"/>
        <end position="1205"/>
    </location>
</feature>
<evidence type="ECO:0000313" key="4">
    <source>
        <dbReference type="EMBL" id="PVD33931.1"/>
    </source>
</evidence>
<sequence length="1771" mass="197097">MEKLDEIKEKVDPPATMEEIRLKRLVYFQNLQPNSSSDTKELTVSCDTKPKEASDILPSFSRVKQTKQKTKLNTAQNFSKKEDAYETRNSKSDSHITGSSEDSFEDDVNPGVLTKVSKLSESDGLPQFSVHRSVHATKLSATKWMSSEDVRHEQCDKHSQSIRNSGENKIESLFSSRRWTSACEVNTSSLNDSVEVDKVSAFSSTVDFDDLGLSTHRPESNVNAENVQLQKQSISLENVLSGQKAEELKDLLGEEKYREFVQKSEKDLNMLHCQQSLESPLLSSGYSGERKGERASRKSIITPRNVPTPPYTQTYSNLKQGSSPCRRLRSNSPKMVSKMFQDIPQNNHAKETAMSKNYEQVVVPHNVTFSADEIYRQAYGSRENSGGGGDSGENELKRSVESWGLPHPDGMTSFWNNFMPQQMAGTYSPASSFSSSMFHGPFVPVAGDQAQVLLLAHESKPEPSQAFCLFTGSSWHARYTQPWPEHVSYTNSCACHSVTSWYILTWCVSASWKSTFTEYAKLAWSSWAVRELCSKLSGALATFGTTPTGTWQHFGQKESVWVAKERQSSSDSWLRDSIRVIAPHPPLNAPSKVHNQAGGEHSFTADHTALHIEAVRQHHQQKHESKEIAATQKGAAARSENLLEHYFSSLEHTPPSQTSSPHLTHRDYQKEEVETAKPEHEPNEKKETLDRVHLSMGLLKDKDDDSLTTATRTSLTMGTSIKAEGITPRMEELGVDPLLLCQLKTQTLSADQEMLKSLKHMVRLCPDCSFVNKEYMTWCLQCGAVLIGEDPVPAISLKKKWKPKKAAKSNKPVSNKKSSDKTADHEGKMFQIVDKERVVEESKTRKDKETCLDAIFTEDEHPFENQVVENSKHVHNKESSESGNGTSALSSTDKEVINRKRSEEGEGQQDSLQEEAVTESKNSSHPSSGEGRGIDEGISHPASEHPERTEKEINEICEVISDPIIRGFIKSYFKKQALQDGSTEKINSVQNIPSKGENSDEKEHVSRRNKMSDSLNLDLGLSLSSTAEGTRASKQDKAQEANKIKKSQRKSSKNGNEAIDVEIFAIEEARLSKSARCGANVVPALNLGCSSDEEDIKIPKAPNCPDSIDQKASRSEDDSAQLKAVNYSAEVRALLTVDSVPVDQPDQAQENKTGSGSIPRNFANSEGHHVKSDHNRNTNRQQPLSKNARPSSASKIRSSNETPAQSRHWARSSMAWSSYHPRELRTWSSTNIHQDFHGPRKWHNSGNARGSFSAGDLPSNGRSATHWPRQKPRPSSADQNPRSARGRQSSSAQGSGSNGSHFGFPVQSLQHREQQSEAGDQTPRGTDSQHSSNNSCTVLSPRFPETIEHRLPIQGNTLPLIPAGPTTALQIYDRCIELTPRTHDHDMSKWLLLPDEMWLHVFSYLPQKDLAKAACVCKQLYRVAMDETLWKHLTVKKSELCDEWLAQIAHRHPVSLALVHCHGNKVSSEALRDLFREVAPYLQELNFSRCSKGLLTGDNILLHASTKCRSLTHVDASWCHVTDSGLSALAECSHRLESLCLNGCQMITDRGLESVVTKHGQSLRVLELFGCFGLTEPGFLSLGTHCGSLLTLNIGQCHKVTDSCMTILSASLGNLESLDLRGCKHIKDSCIRKIVRNCPRLKVLTLANCPSISDAAIKEIATYSADIRVLDVCGCQKVTDVSTRTLANNCRRLMELDISSTSCTDKSVLLLADLCRWLERAKLSFLPDITDHCVHKLIKNCTRLKTIHLFGCNKVNVAKLRTLNRFIKIEN</sequence>
<dbReference type="InterPro" id="IPR001810">
    <property type="entry name" value="F-box_dom"/>
</dbReference>
<feature type="compositionally biased region" description="Basic and acidic residues" evidence="2">
    <location>
        <begin position="817"/>
        <end position="829"/>
    </location>
</feature>
<dbReference type="PROSITE" id="PS50181">
    <property type="entry name" value="FBOX"/>
    <property type="match status" value="1"/>
</dbReference>
<feature type="compositionally biased region" description="Basic and acidic residues" evidence="2">
    <location>
        <begin position="892"/>
        <end position="904"/>
    </location>
</feature>
<feature type="region of interest" description="Disordered" evidence="2">
    <location>
        <begin position="979"/>
        <end position="1052"/>
    </location>
</feature>
<feature type="compositionally biased region" description="Basic and acidic residues" evidence="2">
    <location>
        <begin position="1166"/>
        <end position="1176"/>
    </location>
</feature>
<accession>A0A2T7PKH6</accession>
<dbReference type="OrthoDB" id="10257471at2759"/>
<dbReference type="InterPro" id="IPR032675">
    <property type="entry name" value="LRR_dom_sf"/>
</dbReference>
<feature type="region of interest" description="Disordered" evidence="2">
    <location>
        <begin position="1139"/>
        <end position="1212"/>
    </location>
</feature>
<feature type="compositionally biased region" description="Basic and acidic residues" evidence="2">
    <location>
        <begin position="1108"/>
        <end position="1117"/>
    </location>
</feature>
<dbReference type="Proteomes" id="UP000245119">
    <property type="component" value="Linkage Group LG3"/>
</dbReference>
<feature type="compositionally biased region" description="Polar residues" evidence="2">
    <location>
        <begin position="1316"/>
        <end position="1338"/>
    </location>
</feature>
<feature type="compositionally biased region" description="Low complexity" evidence="2">
    <location>
        <begin position="1012"/>
        <end position="1025"/>
    </location>
</feature>
<dbReference type="GO" id="GO:0019005">
    <property type="term" value="C:SCF ubiquitin ligase complex"/>
    <property type="evidence" value="ECO:0007669"/>
    <property type="project" value="TreeGrafter"/>
</dbReference>
<organism evidence="4 5">
    <name type="scientific">Pomacea canaliculata</name>
    <name type="common">Golden apple snail</name>
    <dbReference type="NCBI Taxonomy" id="400727"/>
    <lineage>
        <taxon>Eukaryota</taxon>
        <taxon>Metazoa</taxon>
        <taxon>Spiralia</taxon>
        <taxon>Lophotrochozoa</taxon>
        <taxon>Mollusca</taxon>
        <taxon>Gastropoda</taxon>
        <taxon>Caenogastropoda</taxon>
        <taxon>Architaenioglossa</taxon>
        <taxon>Ampullarioidea</taxon>
        <taxon>Ampullariidae</taxon>
        <taxon>Pomacea</taxon>
    </lineage>
</organism>
<dbReference type="CDD" id="cd22139">
    <property type="entry name" value="F-box_unchar"/>
    <property type="match status" value="1"/>
</dbReference>
<feature type="compositionally biased region" description="Basic and acidic residues" evidence="2">
    <location>
        <begin position="79"/>
        <end position="94"/>
    </location>
</feature>
<feature type="compositionally biased region" description="Basic and acidic residues" evidence="2">
    <location>
        <begin position="664"/>
        <end position="687"/>
    </location>
</feature>
<dbReference type="SMART" id="SM00367">
    <property type="entry name" value="LRR_CC"/>
    <property type="match status" value="10"/>
</dbReference>
<dbReference type="SUPFAM" id="SSF52047">
    <property type="entry name" value="RNI-like"/>
    <property type="match status" value="1"/>
</dbReference>
<feature type="compositionally biased region" description="Basic and acidic residues" evidence="2">
    <location>
        <begin position="997"/>
        <end position="1006"/>
    </location>
</feature>
<keyword evidence="1" id="KW-0833">Ubl conjugation pathway</keyword>
<dbReference type="SMART" id="SM00256">
    <property type="entry name" value="FBOX"/>
    <property type="match status" value="1"/>
</dbReference>
<feature type="compositionally biased region" description="Polar residues" evidence="2">
    <location>
        <begin position="979"/>
        <end position="993"/>
    </location>
</feature>
<feature type="domain" description="F-box" evidence="3">
    <location>
        <begin position="1387"/>
        <end position="1433"/>
    </location>
</feature>
<feature type="compositionally biased region" description="Basic and acidic residues" evidence="2">
    <location>
        <begin position="932"/>
        <end position="950"/>
    </location>
</feature>
<feature type="region of interest" description="Disordered" evidence="2">
    <location>
        <begin position="801"/>
        <end position="829"/>
    </location>
</feature>
<dbReference type="InterPro" id="IPR057207">
    <property type="entry name" value="FBXL15_LRR"/>
</dbReference>
<feature type="region of interest" description="Disordered" evidence="2">
    <location>
        <begin position="282"/>
        <end position="330"/>
    </location>
</feature>
<feature type="region of interest" description="Disordered" evidence="2">
    <location>
        <begin position="873"/>
        <end position="950"/>
    </location>
</feature>
<feature type="region of interest" description="Disordered" evidence="2">
    <location>
        <begin position="650"/>
        <end position="687"/>
    </location>
</feature>
<dbReference type="InterPro" id="IPR036047">
    <property type="entry name" value="F-box-like_dom_sf"/>
</dbReference>
<gene>
    <name evidence="4" type="ORF">C0Q70_05193</name>
</gene>
<feature type="region of interest" description="Disordered" evidence="2">
    <location>
        <begin position="1096"/>
        <end position="1120"/>
    </location>
</feature>
<feature type="region of interest" description="Disordered" evidence="2">
    <location>
        <begin position="1238"/>
        <end position="1339"/>
    </location>
</feature>
<evidence type="ECO:0000259" key="3">
    <source>
        <dbReference type="PROSITE" id="PS50181"/>
    </source>
</evidence>
<dbReference type="Pfam" id="PF25372">
    <property type="entry name" value="DUF7885"/>
    <property type="match status" value="2"/>
</dbReference>
<comment type="caution">
    <text evidence="4">The sequence shown here is derived from an EMBL/GenBank/DDBJ whole genome shotgun (WGS) entry which is preliminary data.</text>
</comment>
<dbReference type="STRING" id="400727.A0A2T7PKH6"/>
<feature type="compositionally biased region" description="Polar residues" evidence="2">
    <location>
        <begin position="881"/>
        <end position="891"/>
    </location>
</feature>
<evidence type="ECO:0000256" key="1">
    <source>
        <dbReference type="ARBA" id="ARBA00022786"/>
    </source>
</evidence>
<dbReference type="PANTHER" id="PTHR13318">
    <property type="entry name" value="PARTNER OF PAIRED, ISOFORM B-RELATED"/>
    <property type="match status" value="1"/>
</dbReference>
<dbReference type="Gene3D" id="3.80.10.10">
    <property type="entry name" value="Ribonuclease Inhibitor"/>
    <property type="match status" value="2"/>
</dbReference>
<evidence type="ECO:0000256" key="2">
    <source>
        <dbReference type="SAM" id="MobiDB-lite"/>
    </source>
</evidence>
<keyword evidence="5" id="KW-1185">Reference proteome</keyword>
<protein>
    <recommendedName>
        <fullName evidence="3">F-box domain-containing protein</fullName>
    </recommendedName>
</protein>
<proteinExistence type="predicted"/>
<evidence type="ECO:0000313" key="5">
    <source>
        <dbReference type="Proteomes" id="UP000245119"/>
    </source>
</evidence>